<dbReference type="SMART" id="SM00530">
    <property type="entry name" value="HTH_XRE"/>
    <property type="match status" value="1"/>
</dbReference>
<dbReference type="Pfam" id="PF01381">
    <property type="entry name" value="HTH_3"/>
    <property type="match status" value="1"/>
</dbReference>
<dbReference type="InterPro" id="IPR010982">
    <property type="entry name" value="Lambda_DNA-bd_dom_sf"/>
</dbReference>
<dbReference type="GO" id="GO:0003677">
    <property type="term" value="F:DNA binding"/>
    <property type="evidence" value="ECO:0007669"/>
    <property type="project" value="UniProtKB-KW"/>
</dbReference>
<reference evidence="3" key="1">
    <citation type="journal article" date="2014" name="Int. J. Syst. Evol. Microbiol.">
        <title>Complete genome sequence of Corynebacterium casei LMG S-19264T (=DSM 44701T), isolated from a smear-ripened cheese.</title>
        <authorList>
            <consortium name="US DOE Joint Genome Institute (JGI-PGF)"/>
            <person name="Walter F."/>
            <person name="Albersmeier A."/>
            <person name="Kalinowski J."/>
            <person name="Ruckert C."/>
        </authorList>
    </citation>
    <scope>NUCLEOTIDE SEQUENCE</scope>
    <source>
        <strain evidence="3">CGMCC 1.15725</strain>
    </source>
</reference>
<organism evidence="3 4">
    <name type="scientific">Aliidongia dinghuensis</name>
    <dbReference type="NCBI Taxonomy" id="1867774"/>
    <lineage>
        <taxon>Bacteria</taxon>
        <taxon>Pseudomonadati</taxon>
        <taxon>Pseudomonadota</taxon>
        <taxon>Alphaproteobacteria</taxon>
        <taxon>Rhodospirillales</taxon>
        <taxon>Dongiaceae</taxon>
        <taxon>Aliidongia</taxon>
    </lineage>
</organism>
<dbReference type="AlphaFoldDB" id="A0A8J3E6N7"/>
<proteinExistence type="predicted"/>
<dbReference type="PANTHER" id="PTHR46797:SF1">
    <property type="entry name" value="METHYLPHOSPHONATE SYNTHASE"/>
    <property type="match status" value="1"/>
</dbReference>
<dbReference type="InterPro" id="IPR001387">
    <property type="entry name" value="Cro/C1-type_HTH"/>
</dbReference>
<sequence length="73" mass="8176">MRVLKGLSQENLAVDAGIDRTYVSRLERGLENPTVEVLDRIAKALDRDIIGFFDDVSPDEPEVRPLKGGRKPK</sequence>
<accession>A0A8J3E6N7</accession>
<name>A0A8J3E6N7_9PROT</name>
<dbReference type="InterPro" id="IPR050807">
    <property type="entry name" value="TransReg_Diox_bact_type"/>
</dbReference>
<dbReference type="PANTHER" id="PTHR46797">
    <property type="entry name" value="HTH-TYPE TRANSCRIPTIONAL REGULATOR"/>
    <property type="match status" value="1"/>
</dbReference>
<protein>
    <recommendedName>
        <fullName evidence="2">HTH cro/C1-type domain-containing protein</fullName>
    </recommendedName>
</protein>
<dbReference type="SUPFAM" id="SSF47413">
    <property type="entry name" value="lambda repressor-like DNA-binding domains"/>
    <property type="match status" value="1"/>
</dbReference>
<evidence type="ECO:0000313" key="3">
    <source>
        <dbReference type="EMBL" id="GGF46476.1"/>
    </source>
</evidence>
<evidence type="ECO:0000313" key="4">
    <source>
        <dbReference type="Proteomes" id="UP000646365"/>
    </source>
</evidence>
<dbReference type="GO" id="GO:0003700">
    <property type="term" value="F:DNA-binding transcription factor activity"/>
    <property type="evidence" value="ECO:0007669"/>
    <property type="project" value="TreeGrafter"/>
</dbReference>
<evidence type="ECO:0000256" key="1">
    <source>
        <dbReference type="ARBA" id="ARBA00023125"/>
    </source>
</evidence>
<dbReference type="GO" id="GO:0005829">
    <property type="term" value="C:cytosol"/>
    <property type="evidence" value="ECO:0007669"/>
    <property type="project" value="TreeGrafter"/>
</dbReference>
<gene>
    <name evidence="3" type="ORF">GCM10011611_61160</name>
</gene>
<feature type="domain" description="HTH cro/C1-type" evidence="2">
    <location>
        <begin position="1"/>
        <end position="52"/>
    </location>
</feature>
<reference evidence="3" key="2">
    <citation type="submission" date="2020-09" db="EMBL/GenBank/DDBJ databases">
        <authorList>
            <person name="Sun Q."/>
            <person name="Zhou Y."/>
        </authorList>
    </citation>
    <scope>NUCLEOTIDE SEQUENCE</scope>
    <source>
        <strain evidence="3">CGMCC 1.15725</strain>
    </source>
</reference>
<dbReference type="EMBL" id="BMJQ01000023">
    <property type="protein sequence ID" value="GGF46476.1"/>
    <property type="molecule type" value="Genomic_DNA"/>
</dbReference>
<dbReference type="Gene3D" id="1.10.260.40">
    <property type="entry name" value="lambda repressor-like DNA-binding domains"/>
    <property type="match status" value="1"/>
</dbReference>
<dbReference type="Proteomes" id="UP000646365">
    <property type="component" value="Unassembled WGS sequence"/>
</dbReference>
<keyword evidence="4" id="KW-1185">Reference proteome</keyword>
<keyword evidence="1" id="KW-0238">DNA-binding</keyword>
<dbReference type="PROSITE" id="PS50943">
    <property type="entry name" value="HTH_CROC1"/>
    <property type="match status" value="1"/>
</dbReference>
<evidence type="ECO:0000259" key="2">
    <source>
        <dbReference type="PROSITE" id="PS50943"/>
    </source>
</evidence>
<dbReference type="CDD" id="cd00093">
    <property type="entry name" value="HTH_XRE"/>
    <property type="match status" value="1"/>
</dbReference>
<comment type="caution">
    <text evidence="3">The sequence shown here is derived from an EMBL/GenBank/DDBJ whole genome shotgun (WGS) entry which is preliminary data.</text>
</comment>